<dbReference type="CDD" id="cd02252">
    <property type="entry name" value="nylC_like"/>
    <property type="match status" value="1"/>
</dbReference>
<dbReference type="InterPro" id="IPR005321">
    <property type="entry name" value="Peptidase_S58_DmpA"/>
</dbReference>
<evidence type="ECO:0000256" key="1">
    <source>
        <dbReference type="ARBA" id="ARBA00007068"/>
    </source>
</evidence>
<protein>
    <submittedName>
        <fullName evidence="2">P1 family peptidase</fullName>
    </submittedName>
</protein>
<sequence length="390" mass="39146">MTLSRNPFGAITDVAGIRVGNYQRIGQGWLTGTTVLLPCDTSIAAIDVRGGGPATHETDALSPNTLVPTADALTLTGGSAYGLAAVGGVAAYCESAGKGYPALQDGDPSHVVPITPAAAIFDLNRGGDFSARPDAEFGRRAAEDAASHDSAFAGQTSTLRALPSGTVGAGTGAFAARGTLKGGLGTASVSTPDGRYTVGALVAANPAGAVTDAQGRLYSAGFDPRVGVPTEAEQKAWRQRFPIDLSVPHGGADIGEGSGALPRAAGGPKLPASNTTIAIVATNARLGAAQTQRFASSAHAGLARAIRPSHTLVDGDAVFGIAAGHELLPDGDQDRLFTVMQLCAMAADALMLAITDAILAATVPEGVVGSDGRPLAAYRDVCPSVLEQLA</sequence>
<dbReference type="Pfam" id="PF03576">
    <property type="entry name" value="Peptidase_S58"/>
    <property type="match status" value="1"/>
</dbReference>
<keyword evidence="3" id="KW-1185">Reference proteome</keyword>
<evidence type="ECO:0000313" key="3">
    <source>
        <dbReference type="Proteomes" id="UP001209083"/>
    </source>
</evidence>
<dbReference type="PANTHER" id="PTHR36512">
    <property type="entry name" value="D-AMINOPEPTIDASE"/>
    <property type="match status" value="1"/>
</dbReference>
<dbReference type="InterPro" id="IPR016117">
    <property type="entry name" value="ArgJ-like_dom_sf"/>
</dbReference>
<organism evidence="2 3">
    <name type="scientific">Saxibacter everestensis</name>
    <dbReference type="NCBI Taxonomy" id="2909229"/>
    <lineage>
        <taxon>Bacteria</taxon>
        <taxon>Bacillati</taxon>
        <taxon>Actinomycetota</taxon>
        <taxon>Actinomycetes</taxon>
        <taxon>Micrococcales</taxon>
        <taxon>Brevibacteriaceae</taxon>
        <taxon>Saxibacter</taxon>
    </lineage>
</organism>
<dbReference type="Gene3D" id="3.60.70.12">
    <property type="entry name" value="L-amino peptidase D-ALA esterase/amidase"/>
    <property type="match status" value="1"/>
</dbReference>
<proteinExistence type="inferred from homology"/>
<name>A0ABY8QNL4_9MICO</name>
<gene>
    <name evidence="2" type="ORF">LWF01_10385</name>
</gene>
<dbReference type="SUPFAM" id="SSF56266">
    <property type="entry name" value="DmpA/ArgJ-like"/>
    <property type="match status" value="1"/>
</dbReference>
<comment type="similarity">
    <text evidence="1">Belongs to the peptidase S58 family.</text>
</comment>
<dbReference type="Proteomes" id="UP001209083">
    <property type="component" value="Chromosome"/>
</dbReference>
<dbReference type="RefSeq" id="WP_349637326.1">
    <property type="nucleotide sequence ID" value="NZ_CP090958.1"/>
</dbReference>
<dbReference type="EMBL" id="CP090958">
    <property type="protein sequence ID" value="WGW10545.1"/>
    <property type="molecule type" value="Genomic_DNA"/>
</dbReference>
<accession>A0ABY8QNL4</accession>
<evidence type="ECO:0000313" key="2">
    <source>
        <dbReference type="EMBL" id="WGW10545.1"/>
    </source>
</evidence>
<reference evidence="2 3" key="1">
    <citation type="submission" date="2023-05" db="EMBL/GenBank/DDBJ databases">
        <title>Lithophilousrod everest ZFBP1038 complete genpme.</title>
        <authorList>
            <person name="Tian M."/>
        </authorList>
    </citation>
    <scope>NUCLEOTIDE SEQUENCE [LARGE SCALE GENOMIC DNA]</scope>
    <source>
        <strain evidence="2 3">ZFBP1038</strain>
    </source>
</reference>
<dbReference type="PANTHER" id="PTHR36512:SF3">
    <property type="entry name" value="BLR5678 PROTEIN"/>
    <property type="match status" value="1"/>
</dbReference>